<comment type="caution">
    <text evidence="5">The sequence shown here is derived from an EMBL/GenBank/DDBJ whole genome shotgun (WGS) entry which is preliminary data.</text>
</comment>
<dbReference type="InterPro" id="IPR036188">
    <property type="entry name" value="FAD/NAD-bd_sf"/>
</dbReference>
<dbReference type="PANTHER" id="PTHR43004:SF19">
    <property type="entry name" value="BINDING MONOOXYGENASE, PUTATIVE (JCVI)-RELATED"/>
    <property type="match status" value="1"/>
</dbReference>
<dbReference type="Gene3D" id="3.50.50.60">
    <property type="entry name" value="FAD/NAD(P)-binding domain"/>
    <property type="match status" value="1"/>
</dbReference>
<keyword evidence="2" id="KW-0285">Flavoprotein</keyword>
<evidence type="ECO:0000313" key="5">
    <source>
        <dbReference type="EMBL" id="GAA2125483.1"/>
    </source>
</evidence>
<protein>
    <submittedName>
        <fullName evidence="5">FAD-dependent monooxygenase</fullName>
    </submittedName>
</protein>
<evidence type="ECO:0000256" key="2">
    <source>
        <dbReference type="ARBA" id="ARBA00022630"/>
    </source>
</evidence>
<feature type="domain" description="FAD-binding" evidence="4">
    <location>
        <begin position="2"/>
        <end position="309"/>
    </location>
</feature>
<evidence type="ECO:0000256" key="3">
    <source>
        <dbReference type="ARBA" id="ARBA00022827"/>
    </source>
</evidence>
<dbReference type="Gene3D" id="3.30.70.2450">
    <property type="match status" value="1"/>
</dbReference>
<comment type="cofactor">
    <cofactor evidence="1">
        <name>FAD</name>
        <dbReference type="ChEBI" id="CHEBI:57692"/>
    </cofactor>
</comment>
<dbReference type="PANTHER" id="PTHR43004">
    <property type="entry name" value="TRK SYSTEM POTASSIUM UPTAKE PROTEIN"/>
    <property type="match status" value="1"/>
</dbReference>
<evidence type="ECO:0000256" key="1">
    <source>
        <dbReference type="ARBA" id="ARBA00001974"/>
    </source>
</evidence>
<keyword evidence="5" id="KW-0503">Monooxygenase</keyword>
<evidence type="ECO:0000313" key="6">
    <source>
        <dbReference type="Proteomes" id="UP001501020"/>
    </source>
</evidence>
<name>A0ABN2YDB3_9ACTN</name>
<keyword evidence="5" id="KW-0560">Oxidoreductase</keyword>
<gene>
    <name evidence="5" type="ORF">GCM10009727_13810</name>
</gene>
<dbReference type="GO" id="GO:0004497">
    <property type="term" value="F:monooxygenase activity"/>
    <property type="evidence" value="ECO:0007669"/>
    <property type="project" value="UniProtKB-KW"/>
</dbReference>
<dbReference type="PRINTS" id="PR00420">
    <property type="entry name" value="RNGMNOXGNASE"/>
</dbReference>
<reference evidence="5 6" key="1">
    <citation type="journal article" date="2019" name="Int. J. Syst. Evol. Microbiol.">
        <title>The Global Catalogue of Microorganisms (GCM) 10K type strain sequencing project: providing services to taxonomists for standard genome sequencing and annotation.</title>
        <authorList>
            <consortium name="The Broad Institute Genomics Platform"/>
            <consortium name="The Broad Institute Genome Sequencing Center for Infectious Disease"/>
            <person name="Wu L."/>
            <person name="Ma J."/>
        </authorList>
    </citation>
    <scope>NUCLEOTIDE SEQUENCE [LARGE SCALE GENOMIC DNA]</scope>
    <source>
        <strain evidence="5 6">JCM 13850</strain>
    </source>
</reference>
<dbReference type="EMBL" id="BAAAMR010000008">
    <property type="protein sequence ID" value="GAA2125483.1"/>
    <property type="molecule type" value="Genomic_DNA"/>
</dbReference>
<dbReference type="InterPro" id="IPR002938">
    <property type="entry name" value="FAD-bd"/>
</dbReference>
<dbReference type="RefSeq" id="WP_344262676.1">
    <property type="nucleotide sequence ID" value="NZ_BAAAMR010000008.1"/>
</dbReference>
<dbReference type="Pfam" id="PF21274">
    <property type="entry name" value="Rng_hyd_C"/>
    <property type="match status" value="1"/>
</dbReference>
<organism evidence="5 6">
    <name type="scientific">Actinomadura napierensis</name>
    <dbReference type="NCBI Taxonomy" id="267854"/>
    <lineage>
        <taxon>Bacteria</taxon>
        <taxon>Bacillati</taxon>
        <taxon>Actinomycetota</taxon>
        <taxon>Actinomycetes</taxon>
        <taxon>Streptosporangiales</taxon>
        <taxon>Thermomonosporaceae</taxon>
        <taxon>Actinomadura</taxon>
    </lineage>
</organism>
<dbReference type="SUPFAM" id="SSF51905">
    <property type="entry name" value="FAD/NAD(P)-binding domain"/>
    <property type="match status" value="1"/>
</dbReference>
<accession>A0ABN2YDB3</accession>
<sequence>MKAGAIHGRAAEMLDRRGLTEAVARVQREVMAGLGKPARRGGAAGGPVVRGHFAGIWALRETPYPAAGLTMIPQDRLEEVLAEHAAGLGADIRRQHDLAGYEQDDTGVTVTVDGPDGPYELHAGHLAGADGGRSRVRKLGGFAFPGTDGVITGHQALADLDDPDFAPRGWTRFPGGLMVNGPVPGRLLMVEFDGPPADRDAPVTLEEVQAATRRITGTRITLRSASSLTRFTDNARLAGTYRDRRVLLLGDAAHVHSPFGGQGLLLGLGDAANLGWKLALVARGEAPDALLDTYTEERRPVAARVLDNTRAQVALLRPGPHVDALREIVTRMLDHDDANRYLTGLITGTDVRYDLGSAQDLVGRCYAPETTVRTPGGEVRLADLQRSGRGLVITADDAHAAEAADWAGRVDVVTGSCDLAPGASILVRADGFVAWTSDDATPLGDTLTRWFGAARVPAA</sequence>
<dbReference type="InterPro" id="IPR050641">
    <property type="entry name" value="RIFMO-like"/>
</dbReference>
<keyword evidence="3" id="KW-0274">FAD</keyword>
<dbReference type="Pfam" id="PF01494">
    <property type="entry name" value="FAD_binding_3"/>
    <property type="match status" value="1"/>
</dbReference>
<dbReference type="Gene3D" id="3.40.30.120">
    <property type="match status" value="1"/>
</dbReference>
<keyword evidence="6" id="KW-1185">Reference proteome</keyword>
<proteinExistence type="predicted"/>
<evidence type="ECO:0000259" key="4">
    <source>
        <dbReference type="Pfam" id="PF01494"/>
    </source>
</evidence>
<dbReference type="Proteomes" id="UP001501020">
    <property type="component" value="Unassembled WGS sequence"/>
</dbReference>